<name>A0A2W5E051_9BURK</name>
<dbReference type="Pfam" id="PF13439">
    <property type="entry name" value="Glyco_transf_4"/>
    <property type="match status" value="1"/>
</dbReference>
<dbReference type="Proteomes" id="UP000249633">
    <property type="component" value="Unassembled WGS sequence"/>
</dbReference>
<organism evidence="4 5">
    <name type="scientific">Roseateles depolymerans</name>
    <dbReference type="NCBI Taxonomy" id="76731"/>
    <lineage>
        <taxon>Bacteria</taxon>
        <taxon>Pseudomonadati</taxon>
        <taxon>Pseudomonadota</taxon>
        <taxon>Betaproteobacteria</taxon>
        <taxon>Burkholderiales</taxon>
        <taxon>Sphaerotilaceae</taxon>
        <taxon>Roseateles</taxon>
    </lineage>
</organism>
<dbReference type="SUPFAM" id="SSF53756">
    <property type="entry name" value="UDP-Glycosyltransferase/glycogen phosphorylase"/>
    <property type="match status" value="1"/>
</dbReference>
<dbReference type="Gene3D" id="3.40.50.2000">
    <property type="entry name" value="Glycogen Phosphorylase B"/>
    <property type="match status" value="2"/>
</dbReference>
<gene>
    <name evidence="4" type="ORF">DI603_05105</name>
</gene>
<comment type="caution">
    <text evidence="4">The sequence shown here is derived from an EMBL/GenBank/DDBJ whole genome shotgun (WGS) entry which is preliminary data.</text>
</comment>
<dbReference type="AlphaFoldDB" id="A0A2W5E051"/>
<dbReference type="PANTHER" id="PTHR46401:SF2">
    <property type="entry name" value="GLYCOSYLTRANSFERASE WBBK-RELATED"/>
    <property type="match status" value="1"/>
</dbReference>
<feature type="domain" description="Glycosyltransferase subfamily 4-like N-terminal" evidence="3">
    <location>
        <begin position="19"/>
        <end position="172"/>
    </location>
</feature>
<keyword evidence="1 4" id="KW-0808">Transferase</keyword>
<sequence>MRVVLFEHPSFLDSKSMPRFAGMLAQACAEMGHEVQRWAPRPVLQPLFAGTRLGKWAGYVDQYLLFPRWVRRQLRQALPGTLYVFADQALGPWVPLVQHLPHVVHVHDLLALRSALGLVPENPTGWTGRIYQRYIRRGFRRGRRFICISGRTQSDLVAFGGIDAAKTEVVLNDLNHAFRPLGRDAAVQALNARGLALPEQGCLVHISGGQWYKNFAGVLGLYAEYASRHEQPLPLCLIGPFTDADLARSLKPLPPQAQVRILSGVDARTLEQVYSAAQVLIFPSHAEGFGWPILEAQAAGCPVITTDDAPMNEIAGPEARYVPRLMAGSDAQAWCRAGADQLDDLLRADEPERASRSAACVQWASGFAQGRALQRYLAIYQEVMAAPAGAGDER</sequence>
<dbReference type="EMBL" id="QFOD01000004">
    <property type="protein sequence ID" value="PZP34340.1"/>
    <property type="molecule type" value="Genomic_DNA"/>
</dbReference>
<dbReference type="InterPro" id="IPR028098">
    <property type="entry name" value="Glyco_trans_4-like_N"/>
</dbReference>
<evidence type="ECO:0000259" key="2">
    <source>
        <dbReference type="Pfam" id="PF00534"/>
    </source>
</evidence>
<dbReference type="GO" id="GO:0009103">
    <property type="term" value="P:lipopolysaccharide biosynthetic process"/>
    <property type="evidence" value="ECO:0007669"/>
    <property type="project" value="TreeGrafter"/>
</dbReference>
<accession>A0A2W5E051</accession>
<evidence type="ECO:0000313" key="5">
    <source>
        <dbReference type="Proteomes" id="UP000249633"/>
    </source>
</evidence>
<evidence type="ECO:0000259" key="3">
    <source>
        <dbReference type="Pfam" id="PF13439"/>
    </source>
</evidence>
<dbReference type="GO" id="GO:0016757">
    <property type="term" value="F:glycosyltransferase activity"/>
    <property type="evidence" value="ECO:0007669"/>
    <property type="project" value="InterPro"/>
</dbReference>
<dbReference type="Pfam" id="PF00534">
    <property type="entry name" value="Glycos_transf_1"/>
    <property type="match status" value="1"/>
</dbReference>
<reference evidence="4 5" key="1">
    <citation type="submission" date="2017-08" db="EMBL/GenBank/DDBJ databases">
        <title>Infants hospitalized years apart are colonized by the same room-sourced microbial strains.</title>
        <authorList>
            <person name="Brooks B."/>
            <person name="Olm M.R."/>
            <person name="Firek B.A."/>
            <person name="Baker R."/>
            <person name="Thomas B.C."/>
            <person name="Morowitz M.J."/>
            <person name="Banfield J.F."/>
        </authorList>
    </citation>
    <scope>NUCLEOTIDE SEQUENCE [LARGE SCALE GENOMIC DNA]</scope>
    <source>
        <strain evidence="4">S2_012_000_R2_81</strain>
    </source>
</reference>
<dbReference type="InterPro" id="IPR001296">
    <property type="entry name" value="Glyco_trans_1"/>
</dbReference>
<feature type="domain" description="Glycosyl transferase family 1" evidence="2">
    <location>
        <begin position="207"/>
        <end position="318"/>
    </location>
</feature>
<evidence type="ECO:0000313" key="4">
    <source>
        <dbReference type="EMBL" id="PZP34340.1"/>
    </source>
</evidence>
<proteinExistence type="predicted"/>
<dbReference type="PANTHER" id="PTHR46401">
    <property type="entry name" value="GLYCOSYLTRANSFERASE WBBK-RELATED"/>
    <property type="match status" value="1"/>
</dbReference>
<evidence type="ECO:0000256" key="1">
    <source>
        <dbReference type="ARBA" id="ARBA00022679"/>
    </source>
</evidence>
<protein>
    <submittedName>
        <fullName evidence="4">Glycosyltransferase family 1 protein</fullName>
    </submittedName>
</protein>